<dbReference type="EMBL" id="CP020370">
    <property type="protein sequence ID" value="AUB83600.1"/>
    <property type="molecule type" value="Genomic_DNA"/>
</dbReference>
<reference evidence="2 3" key="1">
    <citation type="submission" date="2017-03" db="EMBL/GenBank/DDBJ databases">
        <title>Complete genome sequence of Candidatus 'Thiodictyon syntrophicum' sp. nov. strain Cad16T, a photolithoautotroph purple sulfur bacterium isolated from an alpine meromictic lake.</title>
        <authorList>
            <person name="Luedin S.M."/>
            <person name="Pothier J.F."/>
            <person name="Danza F."/>
            <person name="Storelli N."/>
            <person name="Wittwer M."/>
            <person name="Tonolla M."/>
        </authorList>
    </citation>
    <scope>NUCLEOTIDE SEQUENCE [LARGE SCALE GENOMIC DNA]</scope>
    <source>
        <strain evidence="2 3">Cad16T</strain>
    </source>
</reference>
<evidence type="ECO:0000256" key="1">
    <source>
        <dbReference type="SAM" id="MobiDB-lite"/>
    </source>
</evidence>
<accession>A0A2K8UDE0</accession>
<organism evidence="2 3">
    <name type="scientific">Candidatus Thiodictyon syntrophicum</name>
    <dbReference type="NCBI Taxonomy" id="1166950"/>
    <lineage>
        <taxon>Bacteria</taxon>
        <taxon>Pseudomonadati</taxon>
        <taxon>Pseudomonadota</taxon>
        <taxon>Gammaproteobacteria</taxon>
        <taxon>Chromatiales</taxon>
        <taxon>Chromatiaceae</taxon>
        <taxon>Thiodictyon</taxon>
    </lineage>
</organism>
<evidence type="ECO:0000313" key="3">
    <source>
        <dbReference type="Proteomes" id="UP000232638"/>
    </source>
</evidence>
<dbReference type="KEGG" id="tsy:THSYN_23390"/>
<dbReference type="Proteomes" id="UP000232638">
    <property type="component" value="Chromosome"/>
</dbReference>
<evidence type="ECO:0000313" key="2">
    <source>
        <dbReference type="EMBL" id="AUB83600.1"/>
    </source>
</evidence>
<feature type="region of interest" description="Disordered" evidence="1">
    <location>
        <begin position="223"/>
        <end position="244"/>
    </location>
</feature>
<proteinExistence type="predicted"/>
<gene>
    <name evidence="2" type="ORF">THSYN_23390</name>
</gene>
<dbReference type="RefSeq" id="WP_100921285.1">
    <property type="nucleotide sequence ID" value="NZ_CP020370.1"/>
</dbReference>
<name>A0A2K8UDE0_9GAMM</name>
<dbReference type="AlphaFoldDB" id="A0A2K8UDE0"/>
<dbReference type="OrthoDB" id="583296at2"/>
<sequence length="244" mass="25827">MKLLPDSTPAHASAIILLAAAWIFSPGLPADQSAQKGLTWGKLRHLNDLQIDFVGCGGCDAYHGDTSCLEARPILCLKVDHSPRPPYEITGSAHAMPKEYYEGWADGTIALTAPVIGTTLQSPSNADDICSAQLGAGYRMAEFHDGHGGWNFWAFGNIPDNSRFWVAINDQPANCWGQVAAPARVTAPAQVKAPDFVAAPDHPSKSASVFKCRGADGVITLTDQPCAGGARDSDGPSIDADDDR</sequence>
<keyword evidence="3" id="KW-1185">Reference proteome</keyword>
<protein>
    <submittedName>
        <fullName evidence="2">Uncharacterized protein</fullName>
    </submittedName>
</protein>